<dbReference type="EMBL" id="QYZD01000041">
    <property type="protein sequence ID" value="RJG18990.1"/>
    <property type="molecule type" value="Genomic_DNA"/>
</dbReference>
<organism evidence="7 8">
    <name type="scientific">Paenibacillus thiaminolyticus</name>
    <name type="common">Bacillus thiaminolyticus</name>
    <dbReference type="NCBI Taxonomy" id="49283"/>
    <lineage>
        <taxon>Bacteria</taxon>
        <taxon>Bacillati</taxon>
        <taxon>Bacillota</taxon>
        <taxon>Bacilli</taxon>
        <taxon>Bacillales</taxon>
        <taxon>Paenibacillaceae</taxon>
        <taxon>Paenibacillus</taxon>
    </lineage>
</organism>
<accession>A0A3A3GB71</accession>
<sequence>MYDRGYGKQPKEKVLVLAGSLGHGHLQAAHAIREAARTWCPQEAEVHVVDYLEQVSPHLHTVGSYCFVQWLKMFPNMYGFLFEMTRRDHRFSQLIKNVPLTSLRPLIKLIREVQPTIIVSTFPAASAAVSRLKERGAVQCGLVTVITDHTDHSFWIHPHTDRYLVGSEEARAKLAGQGIPACRIEVSGIPVRPEFYGSYDKAALRSRYGLDPNRMTVLLMGGGCGLLDPDFFRAMEEADWAADMQFIVICGRNERLQRHLEEWAASSPLQIRVEGYVQPVHEYMAMSDLLITKPGGVTTTEAVVQRLPLLVYKPLPGQEQDNIRYLVRKGLACQAEDPEDLVSQLSSFASRPEALQWMSVRAQAERQHTQARVLEAILQVERHPIVPRKTARLRFRRNYV</sequence>
<dbReference type="RefSeq" id="WP_119796324.1">
    <property type="nucleotide sequence ID" value="NZ_QYZD01000041.1"/>
</dbReference>
<dbReference type="Proteomes" id="UP000266177">
    <property type="component" value="Unassembled WGS sequence"/>
</dbReference>
<keyword evidence="3" id="KW-0328">Glycosyltransferase</keyword>
<dbReference type="Pfam" id="PF06925">
    <property type="entry name" value="MGDG_synth"/>
    <property type="match status" value="1"/>
</dbReference>
<evidence type="ECO:0000256" key="1">
    <source>
        <dbReference type="ARBA" id="ARBA00004370"/>
    </source>
</evidence>
<dbReference type="InterPro" id="IPR007235">
    <property type="entry name" value="Glyco_trans_28_C"/>
</dbReference>
<evidence type="ECO:0000313" key="8">
    <source>
        <dbReference type="Proteomes" id="UP000266177"/>
    </source>
</evidence>
<comment type="caution">
    <text evidence="7">The sequence shown here is derived from an EMBL/GenBank/DDBJ whole genome shotgun (WGS) entry which is preliminary data.</text>
</comment>
<gene>
    <name evidence="7" type="ORF">DQX05_26620</name>
</gene>
<feature type="domain" description="Glycosyl transferase family 28 C-terminal" evidence="5">
    <location>
        <begin position="241"/>
        <end position="364"/>
    </location>
</feature>
<dbReference type="OrthoDB" id="9815663at2"/>
<evidence type="ECO:0000313" key="7">
    <source>
        <dbReference type="EMBL" id="RJG18990.1"/>
    </source>
</evidence>
<dbReference type="Gene3D" id="3.40.50.2000">
    <property type="entry name" value="Glycogen Phosphorylase B"/>
    <property type="match status" value="1"/>
</dbReference>
<dbReference type="Pfam" id="PF04101">
    <property type="entry name" value="Glyco_tran_28_C"/>
    <property type="match status" value="1"/>
</dbReference>
<evidence type="ECO:0000259" key="6">
    <source>
        <dbReference type="Pfam" id="PF06925"/>
    </source>
</evidence>
<dbReference type="SUPFAM" id="SSF53756">
    <property type="entry name" value="UDP-Glycosyltransferase/glycogen phosphorylase"/>
    <property type="match status" value="1"/>
</dbReference>
<dbReference type="PANTHER" id="PTHR43025">
    <property type="entry name" value="MONOGALACTOSYLDIACYLGLYCEROL SYNTHASE"/>
    <property type="match status" value="1"/>
</dbReference>
<evidence type="ECO:0000259" key="5">
    <source>
        <dbReference type="Pfam" id="PF04101"/>
    </source>
</evidence>
<dbReference type="GO" id="GO:0016758">
    <property type="term" value="F:hexosyltransferase activity"/>
    <property type="evidence" value="ECO:0007669"/>
    <property type="project" value="InterPro"/>
</dbReference>
<evidence type="ECO:0000256" key="3">
    <source>
        <dbReference type="ARBA" id="ARBA00022676"/>
    </source>
</evidence>
<proteinExistence type="inferred from homology"/>
<dbReference type="InterPro" id="IPR009695">
    <property type="entry name" value="Diacylglyc_glucosyltr_N"/>
</dbReference>
<name>A0A3A3GB71_PANTH</name>
<comment type="subcellular location">
    <subcellularLocation>
        <location evidence="1">Membrane</location>
    </subcellularLocation>
</comment>
<protein>
    <submittedName>
        <fullName evidence="7">Galactosyldiacylglycerol synthase</fullName>
    </submittedName>
</protein>
<dbReference type="InterPro" id="IPR050519">
    <property type="entry name" value="Glycosyltransf_28_UgtP"/>
</dbReference>
<comment type="similarity">
    <text evidence="2">Belongs to the glycosyltransferase 28 family.</text>
</comment>
<evidence type="ECO:0000256" key="4">
    <source>
        <dbReference type="ARBA" id="ARBA00022679"/>
    </source>
</evidence>
<evidence type="ECO:0000256" key="2">
    <source>
        <dbReference type="ARBA" id="ARBA00006962"/>
    </source>
</evidence>
<keyword evidence="4" id="KW-0808">Transferase</keyword>
<feature type="domain" description="Diacylglycerol glucosyltransferase N-terminal" evidence="6">
    <location>
        <begin position="25"/>
        <end position="191"/>
    </location>
</feature>
<dbReference type="GO" id="GO:0009247">
    <property type="term" value="P:glycolipid biosynthetic process"/>
    <property type="evidence" value="ECO:0007669"/>
    <property type="project" value="InterPro"/>
</dbReference>
<dbReference type="GO" id="GO:0016020">
    <property type="term" value="C:membrane"/>
    <property type="evidence" value="ECO:0007669"/>
    <property type="project" value="UniProtKB-SubCell"/>
</dbReference>
<dbReference type="PANTHER" id="PTHR43025:SF3">
    <property type="entry name" value="MONOGALACTOSYLDIACYLGLYCEROL SYNTHASE 1, CHLOROPLASTIC"/>
    <property type="match status" value="1"/>
</dbReference>
<reference evidence="7 8" key="1">
    <citation type="submission" date="2018-09" db="EMBL/GenBank/DDBJ databases">
        <title>Paenibacillus SK2017-BO5.</title>
        <authorList>
            <person name="Piskunova J.V."/>
            <person name="Dubiley S.A."/>
            <person name="Severinov K.V."/>
        </authorList>
    </citation>
    <scope>NUCLEOTIDE SEQUENCE [LARGE SCALE GENOMIC DNA]</scope>
    <source>
        <strain evidence="7 8">BO5</strain>
    </source>
</reference>
<dbReference type="AlphaFoldDB" id="A0A3A3GB71"/>